<dbReference type="AlphaFoldDB" id="A0A9Q9CA60"/>
<keyword evidence="1" id="KW-1133">Transmembrane helix</keyword>
<keyword evidence="1" id="KW-0472">Membrane</keyword>
<proteinExistence type="predicted"/>
<sequence length="438" mass="50309">MGGIKEIRRHKAVGYTLTGIEAMLLVVVIGQIVRNPLGILLNPPQGLLRNLCSVRTMMLWIGIWLYLAGKIGLEAGRAQATVLFYYFVSQTLFLGYFATQSPGGGSSVPVIPTSMCSVYNIILCMSLSALQTYGESTLWTKPRYTRVRGLLNYMRKSVGAVVQDMFCLYTGSTVMAMAGLGVYLTVSKTLFPWIRFGTAFQQLSEAPWKASKEVFITNISIGTYLFLVSVVDRLLAYNMSIMNLSLANYCYREEEDMETLRLRFFQVSGLSMKYPEVLRKIVRSSRSMTSLGLYIRREESEILKTIEMMKKEKEMLESKMWFSVPQISQPLDKPKALVMQRRVQFVKRIRSYNFVEIFGSRAGYLCKTLFLINRYRSTRRSFLLVKNFMKFLEKYRDDYLLVKDLEEAFEAVMKRLHNEVSEAEEVIGRSLESDLFCK</sequence>
<feature type="transmembrane region" description="Helical" evidence="1">
    <location>
        <begin position="12"/>
        <end position="34"/>
    </location>
</feature>
<organism evidence="2 3">
    <name type="scientific">Encephalitozoon hellem</name>
    <name type="common">Microsporidian parasite</name>
    <dbReference type="NCBI Taxonomy" id="27973"/>
    <lineage>
        <taxon>Eukaryota</taxon>
        <taxon>Fungi</taxon>
        <taxon>Fungi incertae sedis</taxon>
        <taxon>Microsporidia</taxon>
        <taxon>Unikaryonidae</taxon>
        <taxon>Encephalitozoon</taxon>
    </lineage>
</organism>
<gene>
    <name evidence="2" type="ORF">GPU96_06g11140</name>
</gene>
<name>A0A9Q9CA60_ENCHE</name>
<keyword evidence="1" id="KW-0812">Transmembrane</keyword>
<feature type="transmembrane region" description="Helical" evidence="1">
    <location>
        <begin position="161"/>
        <end position="186"/>
    </location>
</feature>
<reference evidence="2" key="1">
    <citation type="submission" date="2022-08" db="EMBL/GenBank/DDBJ databases">
        <title>Encephalitozoon hellem ATCC 50604 Complete Genome.</title>
        <authorList>
            <person name="Mascarenhas dos Santos A.C."/>
            <person name="Julian A.T."/>
            <person name="Pombert J.-F."/>
        </authorList>
    </citation>
    <scope>NUCLEOTIDE SEQUENCE</scope>
    <source>
        <strain evidence="2">ATCC 50604</strain>
    </source>
</reference>
<feature type="transmembrane region" description="Helical" evidence="1">
    <location>
        <begin position="46"/>
        <end position="68"/>
    </location>
</feature>
<dbReference type="EMBL" id="CP075152">
    <property type="protein sequence ID" value="UTX43367.1"/>
    <property type="molecule type" value="Genomic_DNA"/>
</dbReference>
<evidence type="ECO:0000313" key="2">
    <source>
        <dbReference type="EMBL" id="UTX43367.1"/>
    </source>
</evidence>
<feature type="transmembrane region" description="Helical" evidence="1">
    <location>
        <begin position="118"/>
        <end position="140"/>
    </location>
</feature>
<evidence type="ECO:0000313" key="3">
    <source>
        <dbReference type="Proteomes" id="UP001059546"/>
    </source>
</evidence>
<feature type="transmembrane region" description="Helical" evidence="1">
    <location>
        <begin position="80"/>
        <end position="98"/>
    </location>
</feature>
<accession>A0A9Q9CA60</accession>
<dbReference type="Proteomes" id="UP001059546">
    <property type="component" value="Chromosome VI"/>
</dbReference>
<protein>
    <submittedName>
        <fullName evidence="2">Uncharacterized protein</fullName>
    </submittedName>
</protein>
<evidence type="ECO:0000256" key="1">
    <source>
        <dbReference type="SAM" id="Phobius"/>
    </source>
</evidence>